<protein>
    <recommendedName>
        <fullName evidence="3">DUF7806 domain-containing protein</fullName>
    </recommendedName>
</protein>
<gene>
    <name evidence="4" type="ORF">L484_000632</name>
</gene>
<dbReference type="Proteomes" id="UP000030645">
    <property type="component" value="Unassembled WGS sequence"/>
</dbReference>
<sequence>MEALYSKLYDKYTKLMAKRLTELDEVNKDQEVKFVNYVAVAEELIQHLKDENKKLHSQVNELRSEVALTRHDEQCAEYQKLWMEESQRNKVLLEEVERLKKLQQDDALSSQKDRNNREMSTPRDDKIVSQELYDSSSGTMTSKSRRCSETETGMARPCGSGQDNAILITSASLNKEGLTSSAHVSIQQNAVEELLTEQVGDGLHDNDTANCLFQAVVEYLVGLKFSVVTQNEGICISAEHQSSGYSFSLTWVEKEHGKEVELLYHVLSLGTLERIAPQWMKEAIMFSTTMCPIFFERCQRSKSGTWNHPRQECVSVGSCQFFGQSQQAACPACPLLSSSRDPVRRFHPSRVKPPSLSEPESNACPFNPNLPIEARHVSERTPPVELN</sequence>
<dbReference type="PANTHER" id="PTHR35489">
    <property type="entry name" value="TITAN9"/>
    <property type="match status" value="1"/>
</dbReference>
<feature type="compositionally biased region" description="Polar residues" evidence="2">
    <location>
        <begin position="132"/>
        <end position="142"/>
    </location>
</feature>
<reference evidence="5" key="1">
    <citation type="submission" date="2013-01" db="EMBL/GenBank/DDBJ databases">
        <title>Draft Genome Sequence of a Mulberry Tree, Morus notabilis C.K. Schneid.</title>
        <authorList>
            <person name="He N."/>
            <person name="Zhao S."/>
        </authorList>
    </citation>
    <scope>NUCLEOTIDE SEQUENCE</scope>
</reference>
<dbReference type="eggNOG" id="ENOG502QPWA">
    <property type="taxonomic scope" value="Eukaryota"/>
</dbReference>
<dbReference type="GO" id="GO:0003006">
    <property type="term" value="P:developmental process involved in reproduction"/>
    <property type="evidence" value="ECO:0007669"/>
    <property type="project" value="TreeGrafter"/>
</dbReference>
<dbReference type="AlphaFoldDB" id="W9R1N2"/>
<name>W9R1N2_9ROSA</name>
<evidence type="ECO:0000313" key="5">
    <source>
        <dbReference type="Proteomes" id="UP000030645"/>
    </source>
</evidence>
<keyword evidence="5" id="KW-1185">Reference proteome</keyword>
<feature type="coiled-coil region" evidence="1">
    <location>
        <begin position="38"/>
        <end position="65"/>
    </location>
</feature>
<proteinExistence type="predicted"/>
<dbReference type="EMBL" id="KE343586">
    <property type="protein sequence ID" value="EXB36674.1"/>
    <property type="molecule type" value="Genomic_DNA"/>
</dbReference>
<evidence type="ECO:0000259" key="3">
    <source>
        <dbReference type="Pfam" id="PF25091"/>
    </source>
</evidence>
<evidence type="ECO:0000256" key="2">
    <source>
        <dbReference type="SAM" id="MobiDB-lite"/>
    </source>
</evidence>
<dbReference type="InterPro" id="IPR056708">
    <property type="entry name" value="DUF7806"/>
</dbReference>
<dbReference type="Pfam" id="PF25091">
    <property type="entry name" value="DUF7806"/>
    <property type="match status" value="1"/>
</dbReference>
<organism evidence="4 5">
    <name type="scientific">Morus notabilis</name>
    <dbReference type="NCBI Taxonomy" id="981085"/>
    <lineage>
        <taxon>Eukaryota</taxon>
        <taxon>Viridiplantae</taxon>
        <taxon>Streptophyta</taxon>
        <taxon>Embryophyta</taxon>
        <taxon>Tracheophyta</taxon>
        <taxon>Spermatophyta</taxon>
        <taxon>Magnoliopsida</taxon>
        <taxon>eudicotyledons</taxon>
        <taxon>Gunneridae</taxon>
        <taxon>Pentapetalae</taxon>
        <taxon>rosids</taxon>
        <taxon>fabids</taxon>
        <taxon>Rosales</taxon>
        <taxon>Moraceae</taxon>
        <taxon>Moreae</taxon>
        <taxon>Morus</taxon>
    </lineage>
</organism>
<dbReference type="STRING" id="981085.W9R1N2"/>
<evidence type="ECO:0000256" key="1">
    <source>
        <dbReference type="SAM" id="Coils"/>
    </source>
</evidence>
<accession>W9R1N2</accession>
<keyword evidence="1" id="KW-0175">Coiled coil</keyword>
<feature type="region of interest" description="Disordered" evidence="2">
    <location>
        <begin position="104"/>
        <end position="159"/>
    </location>
</feature>
<feature type="region of interest" description="Disordered" evidence="2">
    <location>
        <begin position="347"/>
        <end position="369"/>
    </location>
</feature>
<dbReference type="PANTHER" id="PTHR35489:SF2">
    <property type="entry name" value="TITAN9"/>
    <property type="match status" value="1"/>
</dbReference>
<evidence type="ECO:0000313" key="4">
    <source>
        <dbReference type="EMBL" id="EXB36674.1"/>
    </source>
</evidence>
<feature type="domain" description="DUF7806" evidence="3">
    <location>
        <begin position="209"/>
        <end position="300"/>
    </location>
</feature>
<feature type="compositionally biased region" description="Basic and acidic residues" evidence="2">
    <location>
        <begin position="111"/>
        <end position="128"/>
    </location>
</feature>